<keyword evidence="1" id="KW-0472">Membrane</keyword>
<feature type="signal peptide" evidence="2">
    <location>
        <begin position="1"/>
        <end position="17"/>
    </location>
</feature>
<evidence type="ECO:0000313" key="3">
    <source>
        <dbReference type="EMBL" id="KAF7631200.1"/>
    </source>
</evidence>
<comment type="caution">
    <text evidence="3">The sequence shown here is derived from an EMBL/GenBank/DDBJ whole genome shotgun (WGS) entry which is preliminary data.</text>
</comment>
<proteinExistence type="predicted"/>
<evidence type="ECO:0000256" key="2">
    <source>
        <dbReference type="SAM" id="SignalP"/>
    </source>
</evidence>
<organism evidence="3 4">
    <name type="scientific">Meloidogyne graminicola</name>
    <dbReference type="NCBI Taxonomy" id="189291"/>
    <lineage>
        <taxon>Eukaryota</taxon>
        <taxon>Metazoa</taxon>
        <taxon>Ecdysozoa</taxon>
        <taxon>Nematoda</taxon>
        <taxon>Chromadorea</taxon>
        <taxon>Rhabditida</taxon>
        <taxon>Tylenchina</taxon>
        <taxon>Tylenchomorpha</taxon>
        <taxon>Tylenchoidea</taxon>
        <taxon>Meloidogynidae</taxon>
        <taxon>Meloidogyninae</taxon>
        <taxon>Meloidogyne</taxon>
    </lineage>
</organism>
<feature type="chain" id="PRO_5035778499" evidence="2">
    <location>
        <begin position="18"/>
        <end position="261"/>
    </location>
</feature>
<evidence type="ECO:0000313" key="4">
    <source>
        <dbReference type="Proteomes" id="UP000605970"/>
    </source>
</evidence>
<keyword evidence="4" id="KW-1185">Reference proteome</keyword>
<name>A0A8S9ZFG9_9BILA</name>
<keyword evidence="1" id="KW-0812">Transmembrane</keyword>
<dbReference type="AlphaFoldDB" id="A0A8S9ZFG9"/>
<keyword evidence="2" id="KW-0732">Signal</keyword>
<dbReference type="Proteomes" id="UP000605970">
    <property type="component" value="Unassembled WGS sequence"/>
</dbReference>
<dbReference type="EMBL" id="JABEBT010000115">
    <property type="protein sequence ID" value="KAF7631200.1"/>
    <property type="molecule type" value="Genomic_DNA"/>
</dbReference>
<evidence type="ECO:0000256" key="1">
    <source>
        <dbReference type="SAM" id="Phobius"/>
    </source>
</evidence>
<accession>A0A8S9ZFG9</accession>
<feature type="transmembrane region" description="Helical" evidence="1">
    <location>
        <begin position="235"/>
        <end position="257"/>
    </location>
</feature>
<keyword evidence="1" id="KW-1133">Transmembrane helix</keyword>
<sequence>MKKLLLFLFVWFVGINCRHNGKIKEPKHHVYVKKTETNKGEHNGEEGNYVDIIKGMKGMVNSIEIEFKDVEGIDNKIVENIGKLLDFVKQFSLEKKGEIINEDFLEAKEAALELFNYYLNNLKDGGLLEQFKMAKIIKLENIKINYLKEIIKNLWESLEEKNGEMEGINENLIMAIEIWKSFSSFKMPKFECTHKAKVENKSLNSLTSFTRLFHYRNKRDLENSCGCARRHFICIVTILVISAVVIVVGTIYVIHFLHRFT</sequence>
<gene>
    <name evidence="3" type="ORF">Mgra_00008574</name>
</gene>
<reference evidence="3" key="1">
    <citation type="journal article" date="2020" name="Ecol. Evol.">
        <title>Genome structure and content of the rice root-knot nematode (Meloidogyne graminicola).</title>
        <authorList>
            <person name="Phan N.T."/>
            <person name="Danchin E.G.J."/>
            <person name="Klopp C."/>
            <person name="Perfus-Barbeoch L."/>
            <person name="Kozlowski D.K."/>
            <person name="Koutsovoulos G.D."/>
            <person name="Lopez-Roques C."/>
            <person name="Bouchez O."/>
            <person name="Zahm M."/>
            <person name="Besnard G."/>
            <person name="Bellafiore S."/>
        </authorList>
    </citation>
    <scope>NUCLEOTIDE SEQUENCE</scope>
    <source>
        <strain evidence="3">VN-18</strain>
    </source>
</reference>
<protein>
    <submittedName>
        <fullName evidence="3">Uncharacterized protein</fullName>
    </submittedName>
</protein>